<comment type="caution">
    <text evidence="1">The sequence shown here is derived from an EMBL/GenBank/DDBJ whole genome shotgun (WGS) entry which is preliminary data.</text>
</comment>
<reference evidence="1 2" key="1">
    <citation type="submission" date="2024-10" db="EMBL/GenBank/DDBJ databases">
        <title>The Natural Products Discovery Center: Release of the First 8490 Sequenced Strains for Exploring Actinobacteria Biosynthetic Diversity.</title>
        <authorList>
            <person name="Kalkreuter E."/>
            <person name="Kautsar S.A."/>
            <person name="Yang D."/>
            <person name="Bader C.D."/>
            <person name="Teijaro C.N."/>
            <person name="Fluegel L."/>
            <person name="Davis C.M."/>
            <person name="Simpson J.R."/>
            <person name="Lauterbach L."/>
            <person name="Steele A.D."/>
            <person name="Gui C."/>
            <person name="Meng S."/>
            <person name="Li G."/>
            <person name="Viehrig K."/>
            <person name="Ye F."/>
            <person name="Su P."/>
            <person name="Kiefer A.F."/>
            <person name="Nichols A."/>
            <person name="Cepeda A.J."/>
            <person name="Yan W."/>
            <person name="Fan B."/>
            <person name="Jiang Y."/>
            <person name="Adhikari A."/>
            <person name="Zheng C.-J."/>
            <person name="Schuster L."/>
            <person name="Cowan T.M."/>
            <person name="Smanski M.J."/>
            <person name="Chevrette M.G."/>
            <person name="De Carvalho L.P.S."/>
            <person name="Shen B."/>
        </authorList>
    </citation>
    <scope>NUCLEOTIDE SEQUENCE [LARGE SCALE GENOMIC DNA]</scope>
    <source>
        <strain evidence="1 2">NPDC015755</strain>
    </source>
</reference>
<gene>
    <name evidence="1" type="ORF">ACF05T_07455</name>
</gene>
<accession>A0ABW6Y800</accession>
<dbReference type="Proteomes" id="UP001603013">
    <property type="component" value="Unassembled WGS sequence"/>
</dbReference>
<evidence type="ECO:0000313" key="2">
    <source>
        <dbReference type="Proteomes" id="UP001603013"/>
    </source>
</evidence>
<organism evidence="1 2">
    <name type="scientific">Streptomyces lateritius</name>
    <dbReference type="NCBI Taxonomy" id="67313"/>
    <lineage>
        <taxon>Bacteria</taxon>
        <taxon>Bacillati</taxon>
        <taxon>Actinomycetota</taxon>
        <taxon>Actinomycetes</taxon>
        <taxon>Kitasatosporales</taxon>
        <taxon>Streptomycetaceae</taxon>
        <taxon>Streptomyces</taxon>
    </lineage>
</organism>
<name>A0ABW6Y800_9ACTN</name>
<sequence>MTVKPPGTRGVPHFGAREKYVAITDDAGDRMNVLVHRRGADVPRPRRLVRVITVSRPGASTPTTP</sequence>
<dbReference type="EMBL" id="JBIBSM010000003">
    <property type="protein sequence ID" value="MFF8275937.1"/>
    <property type="molecule type" value="Genomic_DNA"/>
</dbReference>
<evidence type="ECO:0000313" key="1">
    <source>
        <dbReference type="EMBL" id="MFF8275937.1"/>
    </source>
</evidence>
<dbReference type="RefSeq" id="WP_391933698.1">
    <property type="nucleotide sequence ID" value="NZ_JBIBSM010000003.1"/>
</dbReference>
<proteinExistence type="predicted"/>
<protein>
    <submittedName>
        <fullName evidence="1">Uncharacterized protein</fullName>
    </submittedName>
</protein>
<keyword evidence="2" id="KW-1185">Reference proteome</keyword>